<feature type="transmembrane region" description="Helical" evidence="7">
    <location>
        <begin position="47"/>
        <end position="66"/>
    </location>
</feature>
<protein>
    <submittedName>
        <fullName evidence="8">Major facilitator superfamily protein</fullName>
    </submittedName>
</protein>
<proteinExistence type="predicted"/>
<keyword evidence="4 7" id="KW-0812">Transmembrane</keyword>
<dbReference type="AlphaFoldDB" id="A0A1J5PKZ7"/>
<name>A0A1J5PKZ7_9ZZZZ</name>
<evidence type="ECO:0000313" key="8">
    <source>
        <dbReference type="EMBL" id="OIQ65963.1"/>
    </source>
</evidence>
<comment type="subcellular location">
    <subcellularLocation>
        <location evidence="1">Cell membrane</location>
        <topology evidence="1">Multi-pass membrane protein</topology>
    </subcellularLocation>
</comment>
<evidence type="ECO:0000256" key="1">
    <source>
        <dbReference type="ARBA" id="ARBA00004651"/>
    </source>
</evidence>
<sequence length="164" mass="18552">MEPAFYRINWHFSYPFIGFLMALNGILIALIEMVMIHNLEGRRPGLVYVYTGVFIGAAGFILLNVIPPTAVTAIMIVVLITFSEMLCMPFMNSFWIHRSKDHNRGQYAGLYSMSWSAAQIIAPFMGGRLIDHGGFSLLWWVLAGLSLISGLGYLFLYRYTIRTS</sequence>
<evidence type="ECO:0000256" key="5">
    <source>
        <dbReference type="ARBA" id="ARBA00022989"/>
    </source>
</evidence>
<comment type="caution">
    <text evidence="8">The sequence shown here is derived from an EMBL/GenBank/DDBJ whole genome shotgun (WGS) entry which is preliminary data.</text>
</comment>
<dbReference type="InterPro" id="IPR036259">
    <property type="entry name" value="MFS_trans_sf"/>
</dbReference>
<dbReference type="InterPro" id="IPR050171">
    <property type="entry name" value="MFS_Transporters"/>
</dbReference>
<feature type="transmembrane region" description="Helical" evidence="7">
    <location>
        <begin position="137"/>
        <end position="156"/>
    </location>
</feature>
<dbReference type="EMBL" id="MLJW01006931">
    <property type="protein sequence ID" value="OIQ65963.1"/>
    <property type="molecule type" value="Genomic_DNA"/>
</dbReference>
<accession>A0A1J5PKZ7</accession>
<dbReference type="InterPro" id="IPR011701">
    <property type="entry name" value="MFS"/>
</dbReference>
<dbReference type="Pfam" id="PF07690">
    <property type="entry name" value="MFS_1"/>
    <property type="match status" value="1"/>
</dbReference>
<organism evidence="8">
    <name type="scientific">mine drainage metagenome</name>
    <dbReference type="NCBI Taxonomy" id="410659"/>
    <lineage>
        <taxon>unclassified sequences</taxon>
        <taxon>metagenomes</taxon>
        <taxon>ecological metagenomes</taxon>
    </lineage>
</organism>
<dbReference type="Gene3D" id="1.20.1250.20">
    <property type="entry name" value="MFS general substrate transporter like domains"/>
    <property type="match status" value="1"/>
</dbReference>
<evidence type="ECO:0000256" key="6">
    <source>
        <dbReference type="ARBA" id="ARBA00023136"/>
    </source>
</evidence>
<dbReference type="SUPFAM" id="SSF103473">
    <property type="entry name" value="MFS general substrate transporter"/>
    <property type="match status" value="1"/>
</dbReference>
<reference evidence="8" key="1">
    <citation type="submission" date="2016-10" db="EMBL/GenBank/DDBJ databases">
        <title>Sequence of Gallionella enrichment culture.</title>
        <authorList>
            <person name="Poehlein A."/>
            <person name="Muehling M."/>
            <person name="Daniel R."/>
        </authorList>
    </citation>
    <scope>NUCLEOTIDE SEQUENCE</scope>
</reference>
<keyword evidence="2" id="KW-0813">Transport</keyword>
<dbReference type="PANTHER" id="PTHR23517">
    <property type="entry name" value="RESISTANCE PROTEIN MDTM, PUTATIVE-RELATED-RELATED"/>
    <property type="match status" value="1"/>
</dbReference>
<keyword evidence="5 7" id="KW-1133">Transmembrane helix</keyword>
<keyword evidence="6 7" id="KW-0472">Membrane</keyword>
<feature type="transmembrane region" description="Helical" evidence="7">
    <location>
        <begin position="12"/>
        <end position="35"/>
    </location>
</feature>
<feature type="transmembrane region" description="Helical" evidence="7">
    <location>
        <begin position="72"/>
        <end position="95"/>
    </location>
</feature>
<dbReference type="GO" id="GO:0022857">
    <property type="term" value="F:transmembrane transporter activity"/>
    <property type="evidence" value="ECO:0007669"/>
    <property type="project" value="InterPro"/>
</dbReference>
<gene>
    <name evidence="8" type="ORF">GALL_524750</name>
</gene>
<evidence type="ECO:0000256" key="7">
    <source>
        <dbReference type="SAM" id="Phobius"/>
    </source>
</evidence>
<evidence type="ECO:0000256" key="2">
    <source>
        <dbReference type="ARBA" id="ARBA00022448"/>
    </source>
</evidence>
<evidence type="ECO:0000256" key="4">
    <source>
        <dbReference type="ARBA" id="ARBA00022692"/>
    </source>
</evidence>
<dbReference type="PANTHER" id="PTHR23517:SF2">
    <property type="entry name" value="MULTIDRUG RESISTANCE PROTEIN MDTH"/>
    <property type="match status" value="1"/>
</dbReference>
<feature type="transmembrane region" description="Helical" evidence="7">
    <location>
        <begin position="107"/>
        <end position="125"/>
    </location>
</feature>
<dbReference type="GO" id="GO:0005886">
    <property type="term" value="C:plasma membrane"/>
    <property type="evidence" value="ECO:0007669"/>
    <property type="project" value="UniProtKB-SubCell"/>
</dbReference>
<keyword evidence="3" id="KW-1003">Cell membrane</keyword>
<evidence type="ECO:0000256" key="3">
    <source>
        <dbReference type="ARBA" id="ARBA00022475"/>
    </source>
</evidence>